<comment type="caution">
    <text evidence="1">The sequence shown here is derived from an EMBL/GenBank/DDBJ whole genome shotgun (WGS) entry which is preliminary data.</text>
</comment>
<dbReference type="Proteomes" id="UP000020681">
    <property type="component" value="Unassembled WGS sequence"/>
</dbReference>
<evidence type="ECO:0000313" key="1">
    <source>
        <dbReference type="EMBL" id="EUA86077.1"/>
    </source>
</evidence>
<reference evidence="1 2" key="1">
    <citation type="submission" date="2014-01" db="EMBL/GenBank/DDBJ databases">
        <authorList>
            <person name="Dobos K."/>
            <person name="Lenaerts A."/>
            <person name="Ordway D."/>
            <person name="DeGroote M.A."/>
            <person name="Parker T."/>
            <person name="Sizemore C."/>
            <person name="Tallon L.J."/>
            <person name="Sadzewicz L.K."/>
            <person name="Sengamalay N."/>
            <person name="Fraser C.M."/>
            <person name="Hine E."/>
            <person name="Shefchek K.A."/>
            <person name="Das S.P."/>
            <person name="Tettelin H."/>
        </authorList>
    </citation>
    <scope>NUCLEOTIDE SEQUENCE [LARGE SCALE GENOMIC DNA]</scope>
    <source>
        <strain evidence="1 2">Harvey</strain>
    </source>
</reference>
<dbReference type="EMBL" id="JAOL01000183">
    <property type="protein sequence ID" value="EUA86077.1"/>
    <property type="molecule type" value="Genomic_DNA"/>
</dbReference>
<keyword evidence="2" id="KW-1185">Reference proteome</keyword>
<protein>
    <submittedName>
        <fullName evidence="1">Oxidoreductase domain protein</fullName>
    </submittedName>
</protein>
<evidence type="ECO:0000313" key="2">
    <source>
        <dbReference type="Proteomes" id="UP000020681"/>
    </source>
</evidence>
<name>A0ABP3A3L0_MYCUL</name>
<accession>A0ABP3A3L0</accession>
<organism evidence="1 2">
    <name type="scientific">Mycobacterium ulcerans str. Harvey</name>
    <dbReference type="NCBI Taxonomy" id="1299332"/>
    <lineage>
        <taxon>Bacteria</taxon>
        <taxon>Bacillati</taxon>
        <taxon>Actinomycetota</taxon>
        <taxon>Actinomycetes</taxon>
        <taxon>Mycobacteriales</taxon>
        <taxon>Mycobacteriaceae</taxon>
        <taxon>Mycobacterium</taxon>
        <taxon>Mycobacterium ulcerans group</taxon>
    </lineage>
</organism>
<gene>
    <name evidence="1" type="ORF">I551_7480</name>
</gene>
<proteinExistence type="predicted"/>
<sequence length="80" mass="8743">MLGAYILAGELAAAGNDYQRGFANYHAEFSGFGERNQWLVTDNIPGGEPIPEEAFERIVNSLEPRTTGRADRSVGRFGLP</sequence>